<protein>
    <recommendedName>
        <fullName evidence="4">Transmembrane transport protein</fullName>
    </recommendedName>
</protein>
<sequence length="160" mass="16888">MSEEKPRLSAQELLDRLEPALSPRRRVRAVATLVAGVAGALFVIGLWASEPGPLPGRTQLAFGLFTAFCLGWACYGGWLLTRRVPLFATDRVVAGWLALAASAVTTTLLVVVAVQRGEGLGVALGAGGPVVAVALALTIRAHARRAALLRRRRELSGDEP</sequence>
<keyword evidence="3" id="KW-1185">Reference proteome</keyword>
<feature type="transmembrane region" description="Helical" evidence="1">
    <location>
        <begin position="29"/>
        <end position="48"/>
    </location>
</feature>
<feature type="transmembrane region" description="Helical" evidence="1">
    <location>
        <begin position="120"/>
        <end position="143"/>
    </location>
</feature>
<dbReference type="RefSeq" id="WP_345385767.1">
    <property type="nucleotide sequence ID" value="NZ_BAAAXS010000001.1"/>
</dbReference>
<keyword evidence="1" id="KW-0812">Transmembrane</keyword>
<organism evidence="2 3">
    <name type="scientific">Nonomuraea salmonea</name>
    <dbReference type="NCBI Taxonomy" id="46181"/>
    <lineage>
        <taxon>Bacteria</taxon>
        <taxon>Bacillati</taxon>
        <taxon>Actinomycetota</taxon>
        <taxon>Actinomycetes</taxon>
        <taxon>Streptosporangiales</taxon>
        <taxon>Streptosporangiaceae</taxon>
        <taxon>Nonomuraea</taxon>
    </lineage>
</organism>
<dbReference type="EMBL" id="JBHMCF010000036">
    <property type="protein sequence ID" value="MFB9473782.1"/>
    <property type="molecule type" value="Genomic_DNA"/>
</dbReference>
<comment type="caution">
    <text evidence="2">The sequence shown here is derived from an EMBL/GenBank/DDBJ whole genome shotgun (WGS) entry which is preliminary data.</text>
</comment>
<accession>A0ABV5NU75</accession>
<reference evidence="2 3" key="1">
    <citation type="submission" date="2024-09" db="EMBL/GenBank/DDBJ databases">
        <authorList>
            <person name="Sun Q."/>
            <person name="Mori K."/>
        </authorList>
    </citation>
    <scope>NUCLEOTIDE SEQUENCE [LARGE SCALE GENOMIC DNA]</scope>
    <source>
        <strain evidence="2 3">JCM 3324</strain>
    </source>
</reference>
<keyword evidence="1" id="KW-1133">Transmembrane helix</keyword>
<feature type="transmembrane region" description="Helical" evidence="1">
    <location>
        <begin position="92"/>
        <end position="114"/>
    </location>
</feature>
<evidence type="ECO:0000313" key="2">
    <source>
        <dbReference type="EMBL" id="MFB9473782.1"/>
    </source>
</evidence>
<feature type="transmembrane region" description="Helical" evidence="1">
    <location>
        <begin position="60"/>
        <end position="80"/>
    </location>
</feature>
<proteinExistence type="predicted"/>
<evidence type="ECO:0008006" key="4">
    <source>
        <dbReference type="Google" id="ProtNLM"/>
    </source>
</evidence>
<evidence type="ECO:0000256" key="1">
    <source>
        <dbReference type="SAM" id="Phobius"/>
    </source>
</evidence>
<dbReference type="Proteomes" id="UP001589568">
    <property type="component" value="Unassembled WGS sequence"/>
</dbReference>
<gene>
    <name evidence="2" type="ORF">ACFFR3_30170</name>
</gene>
<name>A0ABV5NU75_9ACTN</name>
<evidence type="ECO:0000313" key="3">
    <source>
        <dbReference type="Proteomes" id="UP001589568"/>
    </source>
</evidence>
<keyword evidence="1" id="KW-0472">Membrane</keyword>